<evidence type="ECO:0000313" key="2">
    <source>
        <dbReference type="EMBL" id="KAF7341050.1"/>
    </source>
</evidence>
<organism evidence="2 3">
    <name type="scientific">Mycena sanguinolenta</name>
    <dbReference type="NCBI Taxonomy" id="230812"/>
    <lineage>
        <taxon>Eukaryota</taxon>
        <taxon>Fungi</taxon>
        <taxon>Dikarya</taxon>
        <taxon>Basidiomycota</taxon>
        <taxon>Agaricomycotina</taxon>
        <taxon>Agaricomycetes</taxon>
        <taxon>Agaricomycetidae</taxon>
        <taxon>Agaricales</taxon>
        <taxon>Marasmiineae</taxon>
        <taxon>Mycenaceae</taxon>
        <taxon>Mycena</taxon>
    </lineage>
</organism>
<sequence length="340" mass="38422">MGDYVPTIRLFGPTDSYSTQVGESLHRLVKRMYGITNKRTHSAQIAARVMRVARARAAARRSKKHTHHVLFGQGDPLGATPPDIHHQTSKDRRNPLDMYTDFKFKPQDGDPAMAVGINHLFDIFPADGAHNFVPKLKDHLLGRILKREFDGDTHEEFTDDDRNSIRLSGNKIYATRTLRVNYTTYDVRRDQDNLNPRTSSFVMVRSPETEAGAHPPILTDYTTPEPMDFLWVRWLGVEPGYRAGIKRARLPKVGFVPESDAYAFGFLDPKHIIRGAHLIPDFCSGRTNDLLATTGTTAARAPDDTEDWANYCVDIFLDRDMFMHYLGGCTKCDTLTLTLG</sequence>
<name>A0A8H7CKL7_9AGAR</name>
<feature type="region of interest" description="Disordered" evidence="1">
    <location>
        <begin position="63"/>
        <end position="93"/>
    </location>
</feature>
<evidence type="ECO:0000313" key="3">
    <source>
        <dbReference type="Proteomes" id="UP000623467"/>
    </source>
</evidence>
<dbReference type="OrthoDB" id="3269417at2759"/>
<evidence type="ECO:0000256" key="1">
    <source>
        <dbReference type="SAM" id="MobiDB-lite"/>
    </source>
</evidence>
<reference evidence="2" key="1">
    <citation type="submission" date="2020-05" db="EMBL/GenBank/DDBJ databases">
        <title>Mycena genomes resolve the evolution of fungal bioluminescence.</title>
        <authorList>
            <person name="Tsai I.J."/>
        </authorList>
    </citation>
    <scope>NUCLEOTIDE SEQUENCE</scope>
    <source>
        <strain evidence="2">160909Yilan</strain>
    </source>
</reference>
<proteinExistence type="predicted"/>
<feature type="compositionally biased region" description="Basic and acidic residues" evidence="1">
    <location>
        <begin position="83"/>
        <end position="93"/>
    </location>
</feature>
<keyword evidence="3" id="KW-1185">Reference proteome</keyword>
<dbReference type="AlphaFoldDB" id="A0A8H7CKL7"/>
<accession>A0A8H7CKL7</accession>
<protein>
    <submittedName>
        <fullName evidence="2">Uncharacterized protein</fullName>
    </submittedName>
</protein>
<dbReference type="EMBL" id="JACAZH010000028">
    <property type="protein sequence ID" value="KAF7341050.1"/>
    <property type="molecule type" value="Genomic_DNA"/>
</dbReference>
<dbReference type="Proteomes" id="UP000623467">
    <property type="component" value="Unassembled WGS sequence"/>
</dbReference>
<gene>
    <name evidence="2" type="ORF">MSAN_02091000</name>
</gene>
<comment type="caution">
    <text evidence="2">The sequence shown here is derived from an EMBL/GenBank/DDBJ whole genome shotgun (WGS) entry which is preliminary data.</text>
</comment>